<dbReference type="RefSeq" id="WP_157302548.1">
    <property type="nucleotide sequence ID" value="NZ_BAAAZB010000021.1"/>
</dbReference>
<reference evidence="1 2" key="1">
    <citation type="submission" date="2019-12" db="EMBL/GenBank/DDBJ databases">
        <title>The draft genomic sequence of strain Chitinophaga oryziterrae JCM 16595.</title>
        <authorList>
            <person name="Zhang X."/>
        </authorList>
    </citation>
    <scope>NUCLEOTIDE SEQUENCE [LARGE SCALE GENOMIC DNA]</scope>
    <source>
        <strain evidence="1 2">JCM 16595</strain>
    </source>
</reference>
<proteinExistence type="predicted"/>
<sequence length="128" mass="14570">MKKYLFRVEKTGTGFSAFAEDDKLFVSTTGKDMMELKQNIFDAMNLYRDHKGLKPVSESDISIRLDVKQFFEYYNVINAKALGERIGMSQSLLSQYANGIKVPSEKQTQKILGGIKDLGKELTELDFK</sequence>
<dbReference type="EMBL" id="WRXO01000008">
    <property type="protein sequence ID" value="MVT43737.1"/>
    <property type="molecule type" value="Genomic_DNA"/>
</dbReference>
<accession>A0A6N8JEV3</accession>
<evidence type="ECO:0000313" key="2">
    <source>
        <dbReference type="Proteomes" id="UP000468388"/>
    </source>
</evidence>
<protein>
    <submittedName>
        <fullName evidence="1">XRE family transcriptional regulator</fullName>
    </submittedName>
</protein>
<dbReference type="CDD" id="cd00093">
    <property type="entry name" value="HTH_XRE"/>
    <property type="match status" value="1"/>
</dbReference>
<dbReference type="AlphaFoldDB" id="A0A6N8JEV3"/>
<dbReference type="InterPro" id="IPR001387">
    <property type="entry name" value="Cro/C1-type_HTH"/>
</dbReference>
<dbReference type="OrthoDB" id="676274at2"/>
<gene>
    <name evidence="1" type="ORF">GO495_24290</name>
</gene>
<organism evidence="1 2">
    <name type="scientific">Chitinophaga oryziterrae</name>
    <dbReference type="NCBI Taxonomy" id="1031224"/>
    <lineage>
        <taxon>Bacteria</taxon>
        <taxon>Pseudomonadati</taxon>
        <taxon>Bacteroidota</taxon>
        <taxon>Chitinophagia</taxon>
        <taxon>Chitinophagales</taxon>
        <taxon>Chitinophagaceae</taxon>
        <taxon>Chitinophaga</taxon>
    </lineage>
</organism>
<keyword evidence="2" id="KW-1185">Reference proteome</keyword>
<dbReference type="Proteomes" id="UP000468388">
    <property type="component" value="Unassembled WGS sequence"/>
</dbReference>
<evidence type="ECO:0000313" key="1">
    <source>
        <dbReference type="EMBL" id="MVT43737.1"/>
    </source>
</evidence>
<comment type="caution">
    <text evidence="1">The sequence shown here is derived from an EMBL/GenBank/DDBJ whole genome shotgun (WGS) entry which is preliminary data.</text>
</comment>
<name>A0A6N8JEV3_9BACT</name>